<evidence type="ECO:0008006" key="4">
    <source>
        <dbReference type="Google" id="ProtNLM"/>
    </source>
</evidence>
<gene>
    <name evidence="2" type="ORF">ACFQ1E_14690</name>
</gene>
<reference evidence="3" key="1">
    <citation type="journal article" date="2019" name="Int. J. Syst. Evol. Microbiol.">
        <title>The Global Catalogue of Microorganisms (GCM) 10K type strain sequencing project: providing services to taxonomists for standard genome sequencing and annotation.</title>
        <authorList>
            <consortium name="The Broad Institute Genomics Platform"/>
            <consortium name="The Broad Institute Genome Sequencing Center for Infectious Disease"/>
            <person name="Wu L."/>
            <person name="Ma J."/>
        </authorList>
    </citation>
    <scope>NUCLEOTIDE SEQUENCE [LARGE SCALE GENOMIC DNA]</scope>
    <source>
        <strain evidence="3">CCUG 62982</strain>
    </source>
</reference>
<dbReference type="PROSITE" id="PS51257">
    <property type="entry name" value="PROKAR_LIPOPROTEIN"/>
    <property type="match status" value="1"/>
</dbReference>
<keyword evidence="3" id="KW-1185">Reference proteome</keyword>
<comment type="caution">
    <text evidence="2">The sequence shown here is derived from an EMBL/GenBank/DDBJ whole genome shotgun (WGS) entry which is preliminary data.</text>
</comment>
<keyword evidence="1" id="KW-0732">Signal</keyword>
<feature type="signal peptide" evidence="1">
    <location>
        <begin position="1"/>
        <end position="26"/>
    </location>
</feature>
<sequence>MKWIAILSPALLLGGCTLHSPMPLIAATDHPETAVPGDYTVYLATDAKGRRRLPKPKRAECLDPGYFARDKDAQGKPQGKPERIYYCAYDPDQKKDLPTIALFVEDGEYRMVGPEGEGVVRFRGWRGPLYLTQIDESRGDKPKFGYHFFRAASAGFEIFPLYCTYFPSFWKAPAEGTEEVPKGCEISSLEPVRAELDAAAGLVESGTDIPLLILRRKGGAR</sequence>
<accession>A0ABW3H984</accession>
<dbReference type="EMBL" id="JBHTJG010000007">
    <property type="protein sequence ID" value="MFD0947594.1"/>
    <property type="molecule type" value="Genomic_DNA"/>
</dbReference>
<evidence type="ECO:0000313" key="2">
    <source>
        <dbReference type="EMBL" id="MFD0947594.1"/>
    </source>
</evidence>
<proteinExistence type="predicted"/>
<feature type="chain" id="PRO_5047541089" description="Lipoprotein" evidence="1">
    <location>
        <begin position="27"/>
        <end position="221"/>
    </location>
</feature>
<evidence type="ECO:0000313" key="3">
    <source>
        <dbReference type="Proteomes" id="UP001596977"/>
    </source>
</evidence>
<name>A0ABW3H984_9SPHN</name>
<protein>
    <recommendedName>
        <fullName evidence="4">Lipoprotein</fullName>
    </recommendedName>
</protein>
<evidence type="ECO:0000256" key="1">
    <source>
        <dbReference type="SAM" id="SignalP"/>
    </source>
</evidence>
<dbReference type="Proteomes" id="UP001596977">
    <property type="component" value="Unassembled WGS sequence"/>
</dbReference>
<organism evidence="2 3">
    <name type="scientific">Sphingomonas canadensis</name>
    <dbReference type="NCBI Taxonomy" id="1219257"/>
    <lineage>
        <taxon>Bacteria</taxon>
        <taxon>Pseudomonadati</taxon>
        <taxon>Pseudomonadota</taxon>
        <taxon>Alphaproteobacteria</taxon>
        <taxon>Sphingomonadales</taxon>
        <taxon>Sphingomonadaceae</taxon>
        <taxon>Sphingomonas</taxon>
    </lineage>
</organism>
<dbReference type="RefSeq" id="WP_264945099.1">
    <property type="nucleotide sequence ID" value="NZ_JAPDRA010000007.1"/>
</dbReference>